<reference evidence="2 3" key="1">
    <citation type="submission" date="2020-11" db="EMBL/GenBank/DDBJ databases">
        <title>Taxonomic investigation of Rahnella spp.</title>
        <authorList>
            <person name="Lee S.D."/>
        </authorList>
    </citation>
    <scope>NUCLEOTIDE SEQUENCE [LARGE SCALE GENOMIC DNA]</scope>
    <source>
        <strain evidence="2 3">SAP-10</strain>
    </source>
</reference>
<dbReference type="SUPFAM" id="SSF81301">
    <property type="entry name" value="Nucleotidyltransferase"/>
    <property type="match status" value="1"/>
</dbReference>
<dbReference type="Pfam" id="PF04607">
    <property type="entry name" value="RelA_SpoT"/>
    <property type="match status" value="1"/>
</dbReference>
<dbReference type="InterPro" id="IPR007685">
    <property type="entry name" value="RelA_SpoT"/>
</dbReference>
<dbReference type="RefSeq" id="WP_195816738.1">
    <property type="nucleotide sequence ID" value="NZ_JADOBH010000001.1"/>
</dbReference>
<accession>A0ABS0DPQ1</accession>
<evidence type="ECO:0000313" key="2">
    <source>
        <dbReference type="EMBL" id="MBF7954549.1"/>
    </source>
</evidence>
<protein>
    <submittedName>
        <fullName evidence="2">RelA/SpoT domain-containing protein</fullName>
    </submittedName>
</protein>
<proteinExistence type="predicted"/>
<name>A0ABS0DPQ1_9GAMM</name>
<keyword evidence="3" id="KW-1185">Reference proteome</keyword>
<dbReference type="PANTHER" id="PTHR41773">
    <property type="entry name" value="GTP PYROPHOSPHATASE-RELATED"/>
    <property type="match status" value="1"/>
</dbReference>
<dbReference type="SMART" id="SM00954">
    <property type="entry name" value="RelA_SpoT"/>
    <property type="match status" value="1"/>
</dbReference>
<dbReference type="InterPro" id="IPR043519">
    <property type="entry name" value="NT_sf"/>
</dbReference>
<dbReference type="PANTHER" id="PTHR41773:SF1">
    <property type="entry name" value="RELA_SPOT DOMAIN-CONTAINING PROTEIN"/>
    <property type="match status" value="1"/>
</dbReference>
<dbReference type="CDD" id="cd05399">
    <property type="entry name" value="NT_Rel-Spo_like"/>
    <property type="match status" value="1"/>
</dbReference>
<evidence type="ECO:0000313" key="3">
    <source>
        <dbReference type="Proteomes" id="UP000600307"/>
    </source>
</evidence>
<dbReference type="EMBL" id="JADOBH010000001">
    <property type="protein sequence ID" value="MBF7954549.1"/>
    <property type="molecule type" value="Genomic_DNA"/>
</dbReference>
<dbReference type="Gene3D" id="3.30.460.10">
    <property type="entry name" value="Beta Polymerase, domain 2"/>
    <property type="match status" value="1"/>
</dbReference>
<dbReference type="Proteomes" id="UP000600307">
    <property type="component" value="Unassembled WGS sequence"/>
</dbReference>
<sequence length="331" mass="38057">MKEINEFREFLQTHQAAYGAWGHYVSEEINNELRDALGKGKAALFVKIPPLPRVKTIESALGKISRKGYDDPLVQMTDLVGIRFVVLLSEDMLVVNKIIEESDKWNALISKDYLLEIEVNPKIFDYQSRHYEVRPKNNFNLGDESITTDMCCEVQVRTLLQHAYAELVHDSVYKPSGDVPKSAERHIARSMALMETTDDLFCKTMGILAETSKERNDLFEFLLKYYKEIVGEQYLQYDLNVNYAVLDEFKDFVNDSTPSSIYQFMDKKKYIPARIISRVNYNPLFSQPCITFVYWLACEIDSGMILERWPLPGNIGGLELVLSDLGKSASR</sequence>
<gene>
    <name evidence="2" type="ORF">IV431_03140</name>
</gene>
<organism evidence="2 3">
    <name type="scientific">Rahnella victoriana</name>
    <dbReference type="NCBI Taxonomy" id="1510570"/>
    <lineage>
        <taxon>Bacteria</taxon>
        <taxon>Pseudomonadati</taxon>
        <taxon>Pseudomonadota</taxon>
        <taxon>Gammaproteobacteria</taxon>
        <taxon>Enterobacterales</taxon>
        <taxon>Yersiniaceae</taxon>
        <taxon>Rahnella</taxon>
    </lineage>
</organism>
<evidence type="ECO:0000259" key="1">
    <source>
        <dbReference type="SMART" id="SM00954"/>
    </source>
</evidence>
<comment type="caution">
    <text evidence="2">The sequence shown here is derived from an EMBL/GenBank/DDBJ whole genome shotgun (WGS) entry which is preliminary data.</text>
</comment>
<feature type="domain" description="RelA/SpoT" evidence="1">
    <location>
        <begin position="52"/>
        <end position="179"/>
    </location>
</feature>